<dbReference type="InterPro" id="IPR044635">
    <property type="entry name" value="UBP14-like"/>
</dbReference>
<reference evidence="10 11" key="2">
    <citation type="journal article" date="2012" name="Open Biol.">
        <title>Characteristics of nucleosomes and linker DNA regions on the genome of the basidiomycete Mixia osmundae revealed by mono- and dinucleosome mapping.</title>
        <authorList>
            <person name="Nishida H."/>
            <person name="Kondo S."/>
            <person name="Matsumoto T."/>
            <person name="Suzuki Y."/>
            <person name="Yoshikawa H."/>
            <person name="Taylor T.D."/>
            <person name="Sugiyama J."/>
        </authorList>
    </citation>
    <scope>NUCLEOTIDE SEQUENCE [LARGE SCALE GENOMIC DNA]</scope>
    <source>
        <strain evidence="11">CBS 9802 / IAM 14324 / JCM 22182 / KY 12970</strain>
    </source>
</reference>
<feature type="region of interest" description="Disordered" evidence="8">
    <location>
        <begin position="389"/>
        <end position="482"/>
    </location>
</feature>
<dbReference type="Pfam" id="PF13446">
    <property type="entry name" value="RPT"/>
    <property type="match status" value="1"/>
</dbReference>
<dbReference type="PROSITE" id="PS00973">
    <property type="entry name" value="USP_2"/>
    <property type="match status" value="1"/>
</dbReference>
<accession>G7DVW9</accession>
<dbReference type="SUPFAM" id="SSF54001">
    <property type="entry name" value="Cysteine proteinases"/>
    <property type="match status" value="1"/>
</dbReference>
<feature type="region of interest" description="Disordered" evidence="8">
    <location>
        <begin position="1357"/>
        <end position="1386"/>
    </location>
</feature>
<dbReference type="STRING" id="764103.G7DVW9"/>
<dbReference type="HOGENOM" id="CLU_238080_0_0_1"/>
<keyword evidence="5" id="KW-0378">Hydrolase</keyword>
<keyword evidence="3" id="KW-0645">Protease</keyword>
<feature type="coiled-coil region" evidence="7">
    <location>
        <begin position="164"/>
        <end position="222"/>
    </location>
</feature>
<keyword evidence="7" id="KW-0175">Coiled coil</keyword>
<evidence type="ECO:0000256" key="6">
    <source>
        <dbReference type="ARBA" id="ARBA00022807"/>
    </source>
</evidence>
<reference evidence="10 11" key="1">
    <citation type="journal article" date="2011" name="J. Gen. Appl. Microbiol.">
        <title>Draft genome sequencing of the enigmatic basidiomycete Mixia osmundae.</title>
        <authorList>
            <person name="Nishida H."/>
            <person name="Nagatsuka Y."/>
            <person name="Sugiyama J."/>
        </authorList>
    </citation>
    <scope>NUCLEOTIDE SEQUENCE [LARGE SCALE GENOMIC DNA]</scope>
    <source>
        <strain evidence="11">CBS 9802 / IAM 14324 / JCM 22182 / KY 12970</strain>
    </source>
</reference>
<dbReference type="GO" id="GO:0070628">
    <property type="term" value="F:proteasome binding"/>
    <property type="evidence" value="ECO:0007669"/>
    <property type="project" value="TreeGrafter"/>
</dbReference>
<feature type="region of interest" description="Disordered" evidence="8">
    <location>
        <begin position="329"/>
        <end position="349"/>
    </location>
</feature>
<keyword evidence="4" id="KW-0833">Ubl conjugation pathway</keyword>
<keyword evidence="6" id="KW-0788">Thiol protease</keyword>
<dbReference type="Gene3D" id="3.90.70.10">
    <property type="entry name" value="Cysteine proteinases"/>
    <property type="match status" value="2"/>
</dbReference>
<gene>
    <name evidence="10" type="primary">Mo01383</name>
    <name evidence="10" type="ORF">E5Q_01383</name>
</gene>
<organism evidence="10 11">
    <name type="scientific">Mixia osmundae (strain CBS 9802 / IAM 14324 / JCM 22182 / KY 12970)</name>
    <dbReference type="NCBI Taxonomy" id="764103"/>
    <lineage>
        <taxon>Eukaryota</taxon>
        <taxon>Fungi</taxon>
        <taxon>Dikarya</taxon>
        <taxon>Basidiomycota</taxon>
        <taxon>Pucciniomycotina</taxon>
        <taxon>Mixiomycetes</taxon>
        <taxon>Mixiales</taxon>
        <taxon>Mixiaceae</taxon>
        <taxon>Mixia</taxon>
    </lineage>
</organism>
<evidence type="ECO:0000256" key="2">
    <source>
        <dbReference type="ARBA" id="ARBA00012759"/>
    </source>
</evidence>
<dbReference type="eggNOG" id="KOG1863">
    <property type="taxonomic scope" value="Eukaryota"/>
</dbReference>
<dbReference type="Pfam" id="PF00443">
    <property type="entry name" value="UCH"/>
    <property type="match status" value="1"/>
</dbReference>
<dbReference type="InterPro" id="IPR001394">
    <property type="entry name" value="Peptidase_C19_UCH"/>
</dbReference>
<protein>
    <recommendedName>
        <fullName evidence="2">ubiquitinyl hydrolase 1</fullName>
        <ecNumber evidence="2">3.4.19.12</ecNumber>
    </recommendedName>
</protein>
<dbReference type="InterPro" id="IPR025305">
    <property type="entry name" value="UCH_repeat_domain"/>
</dbReference>
<sequence length="1808" mass="199816">MAASNARRIKLQEIIQDILYEHFGFTPSAYYRTVAQAANATIYQAMDDLEDRIRSTWGPEAVREDGLEALELALEERLDFRTDAFASFSDRNIFTCDTRLIPFLRLEHHVAPSEHTQSFMIDDEATGLKKINVDALATEEHNLIRAIEMEREHLHQAQTTVLNLKIARKALDHEADALRALKAELTGLGLKGEPAARLLDKAKAAQKSIPELQSKVAVLREQKLERSLDKKPFWLEREDFVQWAASRLLEKHQESKANAIDAMDDIQRSIEATGTERDAAALLGQLTTHSDPSERSALESIAHLVSQPPGNACHACLAHCRTGRLDRKLDSARHKARHASSPAQRSPGTCLANSRLALASRTHNAAMSCHAAMRLMRCDQVHMLRRPGACYQPESSSRASSPRVPTRLPHRRPSGPRPRADSYAARASPRSNAVALAEREESPVVERTEQLSHLQMDSPTDPPSSEAMQIDSIAPQPSSSFVPAEVVEIGDSTSEEEPTSMRRFPTRQYDMRNRSSKPQLIAHSEVPCKENGWPILAVPPRGKAFRQGRGMLVSHILGAPSAGFHLGMPWRWQEGHFTNFDLNNARLAEHYQTSMQICATSTSKARPPTVEEMRLARPHPHALFNTKRLGWTLLTPWPASKEFAQNGTGSIPPRHGGLGTREDCKAHHYITTPCSIDPRYLLRKSQTAQATLGGPSLLPWSQATLQAQTTPQDDWISLVACTWSSRGAALTQEAAIPSIIDPEAATEFESQFRNYPPAGETAAVGVCNSWLTIWRICDAALFPNGRDALPMGGDTYNKRIAPSPASQKIFTACGFVAREKDGRRFLIAPDLDPATLEGCSNRATLARAWLEIGLIFMSHLDNVRPGTEGLKPHDRLSSLLRIIEPNKLVEHVLGGNNIGQEWFPNEWLSADGRDPHYRDHQILGTTPSDPNDFILFAYDRQAKYWQECTHRCFDALKNIAGTRGGTLMAQVVSYELAEHVGESRVIQALQTIGCLTLADPRIPRNIDDPPLDISEDDLVNALSNLDYAAQPANIQKEQSDAIQILTHWMPSSDTIKSIWLSIAGEVAKEEPMTLERAYATFEISADMQDTVDDDILKGVYAVRKADGVLHLDAALRCIAEARQSAELKRLVEGDDSIDDPIAEANMPIGLQNIGNTCYLNSLLQYLYTIRALREAVLRFPTGSEDAKKTPPDGLRVGGRHVSQKEITRSHQFLAELQVLFNSLASSPVRSIAPTKQLAYLALVSTKDDDRMSSNNDSGSELTSSTIDTDVTLVDPPVSTIVPLTPAKRNGDHLDVTESHNGSPQKASAEIAAEPLVRTDTLERLSAVSKSMTAQEVDGVTEIKLVEDESQLDSLSSPSIILPKLPSRPAEPAAGKTPAKSAASPLGGTNEMMFGKQNDVSECLDNVLFQIEVALSSATHVDEPMTGIDALNVIQSTFFGKTRQMLTAVDSSKGEIERLKEETFVALLLNVSEEGRDIYDGLDAVFDESEVESEGVLVTRSVQPIHLPPVLQIQLQRAQFDRMTKRSYKSNVYVAFEDTICLDRYLTPAGKEHDVSEKKAAAVAARRDMDAARLKLDKLQSMDGEKVASSMSDLNTFLSKLGTDHAIDSTDALPANLQSELEAEARHLLDDKKALETAITDTKKRISDIWAVGSDSVIYDLASVFMHQGVANAGHYYLYSRALPKEPDRWIKYNDSIVSTISKDTIFADTTGSTNNPYFLCYQTDDRQAGGSCCMSKRAKPKDTSKNSKAHPPMISIIQLKRGALSSWYRGRESRFVGVFTGLTGLWGYRARSYNVNRSSHRQPEQLCR</sequence>
<feature type="compositionally biased region" description="Basic and acidic residues" evidence="8">
    <location>
        <begin position="1288"/>
        <end position="1297"/>
    </location>
</feature>
<dbReference type="GO" id="GO:0043161">
    <property type="term" value="P:proteasome-mediated ubiquitin-dependent protein catabolic process"/>
    <property type="evidence" value="ECO:0007669"/>
    <property type="project" value="InterPro"/>
</dbReference>
<dbReference type="PROSITE" id="PS50235">
    <property type="entry name" value="USP_3"/>
    <property type="match status" value="1"/>
</dbReference>
<evidence type="ECO:0000313" key="10">
    <source>
        <dbReference type="EMBL" id="GAA94729.1"/>
    </source>
</evidence>
<dbReference type="GO" id="GO:0000775">
    <property type="term" value="C:chromosome, centromeric region"/>
    <property type="evidence" value="ECO:0007669"/>
    <property type="project" value="InterPro"/>
</dbReference>
<dbReference type="OrthoDB" id="2420415at2759"/>
<dbReference type="EMBL" id="BABT02000046">
    <property type="protein sequence ID" value="GAA94729.1"/>
    <property type="molecule type" value="Genomic_DNA"/>
</dbReference>
<feature type="compositionally biased region" description="Basic and acidic residues" evidence="8">
    <location>
        <begin position="437"/>
        <end position="450"/>
    </location>
</feature>
<name>G7DVW9_MIXOS</name>
<proteinExistence type="predicted"/>
<evidence type="ECO:0000256" key="8">
    <source>
        <dbReference type="SAM" id="MobiDB-lite"/>
    </source>
</evidence>
<dbReference type="InParanoid" id="G7DVW9"/>
<evidence type="ECO:0000256" key="7">
    <source>
        <dbReference type="SAM" id="Coils"/>
    </source>
</evidence>
<evidence type="ECO:0000259" key="9">
    <source>
        <dbReference type="PROSITE" id="PS50235"/>
    </source>
</evidence>
<feature type="compositionally biased region" description="Low complexity" evidence="8">
    <location>
        <begin position="1357"/>
        <end position="1367"/>
    </location>
</feature>
<evidence type="ECO:0000313" key="11">
    <source>
        <dbReference type="Proteomes" id="UP000009131"/>
    </source>
</evidence>
<dbReference type="GO" id="GO:0000278">
    <property type="term" value="P:mitotic cell cycle"/>
    <property type="evidence" value="ECO:0007669"/>
    <property type="project" value="InterPro"/>
</dbReference>
<feature type="region of interest" description="Disordered" evidence="8">
    <location>
        <begin position="1279"/>
        <end position="1307"/>
    </location>
</feature>
<comment type="caution">
    <text evidence="10">The sequence shown here is derived from an EMBL/GenBank/DDBJ whole genome shotgun (WGS) entry which is preliminary data.</text>
</comment>
<dbReference type="EC" id="3.4.19.12" evidence="2"/>
<dbReference type="InterPro" id="IPR008685">
    <property type="entry name" value="Centromere_Mis12"/>
</dbReference>
<dbReference type="GO" id="GO:0005634">
    <property type="term" value="C:nucleus"/>
    <property type="evidence" value="ECO:0007669"/>
    <property type="project" value="InterPro"/>
</dbReference>
<dbReference type="GO" id="GO:0004843">
    <property type="term" value="F:cysteine-type deubiquitinase activity"/>
    <property type="evidence" value="ECO:0007669"/>
    <property type="project" value="UniProtKB-EC"/>
</dbReference>
<evidence type="ECO:0000256" key="4">
    <source>
        <dbReference type="ARBA" id="ARBA00022786"/>
    </source>
</evidence>
<evidence type="ECO:0000256" key="3">
    <source>
        <dbReference type="ARBA" id="ARBA00022670"/>
    </source>
</evidence>
<dbReference type="InterPro" id="IPR028889">
    <property type="entry name" value="USP"/>
</dbReference>
<comment type="catalytic activity">
    <reaction evidence="1">
        <text>Thiol-dependent hydrolysis of ester, thioester, amide, peptide and isopeptide bonds formed by the C-terminal Gly of ubiquitin (a 76-residue protein attached to proteins as an intracellular targeting signal).</text>
        <dbReference type="EC" id="3.4.19.12"/>
    </reaction>
</comment>
<dbReference type="GO" id="GO:0016579">
    <property type="term" value="P:protein deubiquitination"/>
    <property type="evidence" value="ECO:0007669"/>
    <property type="project" value="InterPro"/>
</dbReference>
<dbReference type="Proteomes" id="UP000009131">
    <property type="component" value="Unassembled WGS sequence"/>
</dbReference>
<dbReference type="PANTHER" id="PTHR43982">
    <property type="entry name" value="UBIQUITIN CARBOXYL-TERMINAL HYDROLASE"/>
    <property type="match status" value="1"/>
</dbReference>
<keyword evidence="11" id="KW-1185">Reference proteome</keyword>
<dbReference type="GO" id="GO:0061136">
    <property type="term" value="P:regulation of proteasomal protein catabolic process"/>
    <property type="evidence" value="ECO:0007669"/>
    <property type="project" value="TreeGrafter"/>
</dbReference>
<dbReference type="PROSITE" id="PS00972">
    <property type="entry name" value="USP_1"/>
    <property type="match status" value="1"/>
</dbReference>
<dbReference type="Pfam" id="PF05859">
    <property type="entry name" value="Mis12"/>
    <property type="match status" value="1"/>
</dbReference>
<dbReference type="InterPro" id="IPR038765">
    <property type="entry name" value="Papain-like_cys_pep_sf"/>
</dbReference>
<dbReference type="PANTHER" id="PTHR43982:SF6">
    <property type="entry name" value="UBIQUITIN CARBOXYL-TERMINAL HYDROLASE 2-RELATED"/>
    <property type="match status" value="1"/>
</dbReference>
<evidence type="ECO:0000256" key="1">
    <source>
        <dbReference type="ARBA" id="ARBA00000707"/>
    </source>
</evidence>
<dbReference type="InterPro" id="IPR018200">
    <property type="entry name" value="USP_CS"/>
</dbReference>
<feature type="domain" description="USP" evidence="9">
    <location>
        <begin position="1148"/>
        <end position="1724"/>
    </location>
</feature>
<evidence type="ECO:0000256" key="5">
    <source>
        <dbReference type="ARBA" id="ARBA00022801"/>
    </source>
</evidence>